<protein>
    <recommendedName>
        <fullName evidence="4">Replication protein</fullName>
    </recommendedName>
</protein>
<feature type="compositionally biased region" description="Basic and acidic residues" evidence="1">
    <location>
        <begin position="409"/>
        <end position="431"/>
    </location>
</feature>
<dbReference type="PATRIC" id="fig|644801.3.peg.4286"/>
<organism evidence="2 3">
    <name type="scientific">Stutzerimonas stutzeri RCH2</name>
    <dbReference type="NCBI Taxonomy" id="644801"/>
    <lineage>
        <taxon>Bacteria</taxon>
        <taxon>Pseudomonadati</taxon>
        <taxon>Pseudomonadota</taxon>
        <taxon>Gammaproteobacteria</taxon>
        <taxon>Pseudomonadales</taxon>
        <taxon>Pseudomonadaceae</taxon>
        <taxon>Stutzerimonas</taxon>
    </lineage>
</organism>
<gene>
    <name evidence="2" type="ORF">Psest_4388</name>
</gene>
<evidence type="ECO:0008006" key="4">
    <source>
        <dbReference type="Google" id="ProtNLM"/>
    </source>
</evidence>
<evidence type="ECO:0000256" key="1">
    <source>
        <dbReference type="SAM" id="MobiDB-lite"/>
    </source>
</evidence>
<keyword evidence="2" id="KW-0614">Plasmid</keyword>
<dbReference type="HOGENOM" id="CLU_029349_1_0_6"/>
<evidence type="ECO:0000313" key="3">
    <source>
        <dbReference type="Proteomes" id="UP000010820"/>
    </source>
</evidence>
<dbReference type="Proteomes" id="UP000010820">
    <property type="component" value="Plasmid pPSEST01"/>
</dbReference>
<reference evidence="2 3" key="1">
    <citation type="submission" date="2011-10" db="EMBL/GenBank/DDBJ databases">
        <title>Complete sequence of plasmid 1 of Pseudomonas stutzeri RCH2.</title>
        <authorList>
            <consortium name="US DOE Joint Genome Institute"/>
            <person name="Lucas S."/>
            <person name="Han J."/>
            <person name="Lapidus A."/>
            <person name="Cheng J.-F."/>
            <person name="Goodwin L."/>
            <person name="Pitluck S."/>
            <person name="Peters L."/>
            <person name="Ovchinnikova G."/>
            <person name="Zeytun A."/>
            <person name="Lu M."/>
            <person name="Detter J.C."/>
            <person name="Han C."/>
            <person name="Tapia R."/>
            <person name="Land M."/>
            <person name="Hauser L."/>
            <person name="Kyrpides N."/>
            <person name="Ivanova N."/>
            <person name="Pagani I."/>
            <person name="Chakraborty R."/>
            <person name="Arkin A."/>
            <person name="Dehal P."/>
            <person name="Wall J."/>
            <person name="Hazen T."/>
            <person name="Woyke T."/>
        </authorList>
    </citation>
    <scope>NUCLEOTIDE SEQUENCE [LARGE SCALE GENOMIC DNA]</scope>
    <source>
        <strain evidence="2 3">RCH2</strain>
        <plasmid evidence="2 3">pPSEST01</plasmid>
    </source>
</reference>
<dbReference type="Gene3D" id="1.10.10.60">
    <property type="entry name" value="Homeodomain-like"/>
    <property type="match status" value="1"/>
</dbReference>
<accession>L0GU02</accession>
<sequence>MSALILQPTDVQLELFDATSEAELYHPVSPRHGFFSLLWKDGVQKRQRSYPLSEMPTVLGLVDYSRDTWISQAEFVVPNRRVVNLARVGLLFVDLDTYKSELMAHRSTDEQIRTLHFWCADHGIPLPSLVVFSGRGLQAKWLLSGALPRAALPRWNACQKALVEALEPLGADRQARDASRVLRLVKSVHSVSGERVHVVDVQGSMSSPVSYDFEQLAEQLLPFTRSELQLLRTDRAVQKAARETRLKLAADNPKADKFKGYNGRSLAWARLEDLRTLGQLRGGWSVGENSMRTTALHWQMNFLCLSGAVHPAIFHHEAHELSKQLDPSWKFAADELGTLRNKAKAYAEGQSIEFGGRKWPTLYTPKNQTLIDIFDITDEEQRQLRTIITPDLARERNTERERAKRRAAGVKDRSEYDQERKQKAADRASEIRALKGKGLSASAIAKQLGVTSRTVFNALKD</sequence>
<geneLocation type="plasmid" evidence="2 3">
    <name>pPSEST01</name>
</geneLocation>
<dbReference type="RefSeq" id="WP_015279005.1">
    <property type="nucleotide sequence ID" value="NC_019937.1"/>
</dbReference>
<name>L0GU02_STUST</name>
<dbReference type="AlphaFoldDB" id="L0GU02"/>
<dbReference type="KEGG" id="psh:Psest_4388"/>
<feature type="region of interest" description="Disordered" evidence="1">
    <location>
        <begin position="395"/>
        <end position="431"/>
    </location>
</feature>
<evidence type="ECO:0000313" key="2">
    <source>
        <dbReference type="EMBL" id="AGA88855.1"/>
    </source>
</evidence>
<dbReference type="EMBL" id="CP003072">
    <property type="protein sequence ID" value="AGA88855.1"/>
    <property type="molecule type" value="Genomic_DNA"/>
</dbReference>
<proteinExistence type="predicted"/>